<keyword evidence="3" id="KW-1185">Reference proteome</keyword>
<dbReference type="EMBL" id="ABEU02000001">
    <property type="protein sequence ID" value="PNR62721.1"/>
    <property type="molecule type" value="Genomic_DNA"/>
</dbReference>
<organism evidence="1">
    <name type="scientific">Physcomitrium patens</name>
    <name type="common">Spreading-leaved earth moss</name>
    <name type="synonym">Physcomitrella patens</name>
    <dbReference type="NCBI Taxonomy" id="3218"/>
    <lineage>
        <taxon>Eukaryota</taxon>
        <taxon>Viridiplantae</taxon>
        <taxon>Streptophyta</taxon>
        <taxon>Embryophyta</taxon>
        <taxon>Bryophyta</taxon>
        <taxon>Bryophytina</taxon>
        <taxon>Bryopsida</taxon>
        <taxon>Funariidae</taxon>
        <taxon>Funariales</taxon>
        <taxon>Funariaceae</taxon>
        <taxon>Physcomitrium</taxon>
    </lineage>
</organism>
<dbReference type="Proteomes" id="UP000006727">
    <property type="component" value="Chromosome 1"/>
</dbReference>
<dbReference type="AlphaFoldDB" id="A0A2K1L9N6"/>
<sequence>MYVYLCVGARCNQENEEVVGKKSLLADESPSFCGFHRPLYRLQPERYSPIWT</sequence>
<dbReference type="EnsemblPlants" id="Pp3c1_25020V3.1">
    <property type="protein sequence ID" value="PAC:32969365.CDS.1"/>
    <property type="gene ID" value="Pp3c1_25020"/>
</dbReference>
<dbReference type="Gramene" id="Pp3c1_25020V3.1">
    <property type="protein sequence ID" value="PAC:32969365.CDS.1"/>
    <property type="gene ID" value="Pp3c1_25020"/>
</dbReference>
<proteinExistence type="predicted"/>
<accession>A0A2K1L9N6</accession>
<dbReference type="InParanoid" id="A0A2K1L9N6"/>
<protein>
    <submittedName>
        <fullName evidence="1 2">Uncharacterized protein</fullName>
    </submittedName>
</protein>
<evidence type="ECO:0000313" key="1">
    <source>
        <dbReference type="EMBL" id="PNR62721.1"/>
    </source>
</evidence>
<gene>
    <name evidence="1" type="ORF">PHYPA_001145</name>
</gene>
<evidence type="ECO:0000313" key="3">
    <source>
        <dbReference type="Proteomes" id="UP000006727"/>
    </source>
</evidence>
<name>A0A2K1L9N6_PHYPA</name>
<reference evidence="1 3" key="1">
    <citation type="journal article" date="2008" name="Science">
        <title>The Physcomitrella genome reveals evolutionary insights into the conquest of land by plants.</title>
        <authorList>
            <person name="Rensing S."/>
            <person name="Lang D."/>
            <person name="Zimmer A."/>
            <person name="Terry A."/>
            <person name="Salamov A."/>
            <person name="Shapiro H."/>
            <person name="Nishiyama T."/>
            <person name="Perroud P.-F."/>
            <person name="Lindquist E."/>
            <person name="Kamisugi Y."/>
            <person name="Tanahashi T."/>
            <person name="Sakakibara K."/>
            <person name="Fujita T."/>
            <person name="Oishi K."/>
            <person name="Shin-I T."/>
            <person name="Kuroki Y."/>
            <person name="Toyoda A."/>
            <person name="Suzuki Y."/>
            <person name="Hashimoto A."/>
            <person name="Yamaguchi K."/>
            <person name="Sugano A."/>
            <person name="Kohara Y."/>
            <person name="Fujiyama A."/>
            <person name="Anterola A."/>
            <person name="Aoki S."/>
            <person name="Ashton N."/>
            <person name="Barbazuk W.B."/>
            <person name="Barker E."/>
            <person name="Bennetzen J."/>
            <person name="Bezanilla M."/>
            <person name="Blankenship R."/>
            <person name="Cho S.H."/>
            <person name="Dutcher S."/>
            <person name="Estelle M."/>
            <person name="Fawcett J.A."/>
            <person name="Gundlach H."/>
            <person name="Hanada K."/>
            <person name="Heyl A."/>
            <person name="Hicks K.A."/>
            <person name="Hugh J."/>
            <person name="Lohr M."/>
            <person name="Mayer K."/>
            <person name="Melkozernov A."/>
            <person name="Murata T."/>
            <person name="Nelson D."/>
            <person name="Pils B."/>
            <person name="Prigge M."/>
            <person name="Reiss B."/>
            <person name="Renner T."/>
            <person name="Rombauts S."/>
            <person name="Rushton P."/>
            <person name="Sanderfoot A."/>
            <person name="Schween G."/>
            <person name="Shiu S.-H."/>
            <person name="Stueber K."/>
            <person name="Theodoulou F.L."/>
            <person name="Tu H."/>
            <person name="Van de Peer Y."/>
            <person name="Verrier P.J."/>
            <person name="Waters E."/>
            <person name="Wood A."/>
            <person name="Yang L."/>
            <person name="Cove D."/>
            <person name="Cuming A."/>
            <person name="Hasebe M."/>
            <person name="Lucas S."/>
            <person name="Mishler D.B."/>
            <person name="Reski R."/>
            <person name="Grigoriev I."/>
            <person name="Quatrano R.S."/>
            <person name="Boore J.L."/>
        </authorList>
    </citation>
    <scope>NUCLEOTIDE SEQUENCE [LARGE SCALE GENOMIC DNA]</scope>
    <source>
        <strain evidence="2 3">cv. Gransden 2004</strain>
    </source>
</reference>
<evidence type="ECO:0000313" key="2">
    <source>
        <dbReference type="EnsemblPlants" id="PAC:32969365.CDS.1"/>
    </source>
</evidence>
<reference evidence="1 3" key="2">
    <citation type="journal article" date="2018" name="Plant J.">
        <title>The Physcomitrella patens chromosome-scale assembly reveals moss genome structure and evolution.</title>
        <authorList>
            <person name="Lang D."/>
            <person name="Ullrich K.K."/>
            <person name="Murat F."/>
            <person name="Fuchs J."/>
            <person name="Jenkins J."/>
            <person name="Haas F.B."/>
            <person name="Piednoel M."/>
            <person name="Gundlach H."/>
            <person name="Van Bel M."/>
            <person name="Meyberg R."/>
            <person name="Vives C."/>
            <person name="Morata J."/>
            <person name="Symeonidi A."/>
            <person name="Hiss M."/>
            <person name="Muchero W."/>
            <person name="Kamisugi Y."/>
            <person name="Saleh O."/>
            <person name="Blanc G."/>
            <person name="Decker E.L."/>
            <person name="van Gessel N."/>
            <person name="Grimwood J."/>
            <person name="Hayes R.D."/>
            <person name="Graham S.W."/>
            <person name="Gunter L.E."/>
            <person name="McDaniel S.F."/>
            <person name="Hoernstein S.N.W."/>
            <person name="Larsson A."/>
            <person name="Li F.W."/>
            <person name="Perroud P.F."/>
            <person name="Phillips J."/>
            <person name="Ranjan P."/>
            <person name="Rokshar D.S."/>
            <person name="Rothfels C.J."/>
            <person name="Schneider L."/>
            <person name="Shu S."/>
            <person name="Stevenson D.W."/>
            <person name="Thummler F."/>
            <person name="Tillich M."/>
            <person name="Villarreal Aguilar J.C."/>
            <person name="Widiez T."/>
            <person name="Wong G.K."/>
            <person name="Wymore A."/>
            <person name="Zhang Y."/>
            <person name="Zimmer A.D."/>
            <person name="Quatrano R.S."/>
            <person name="Mayer K.F.X."/>
            <person name="Goodstein D."/>
            <person name="Casacuberta J.M."/>
            <person name="Vandepoele K."/>
            <person name="Reski R."/>
            <person name="Cuming A.C."/>
            <person name="Tuskan G.A."/>
            <person name="Maumus F."/>
            <person name="Salse J."/>
            <person name="Schmutz J."/>
            <person name="Rensing S.A."/>
        </authorList>
    </citation>
    <scope>NUCLEOTIDE SEQUENCE [LARGE SCALE GENOMIC DNA]</scope>
    <source>
        <strain evidence="2 3">cv. Gransden 2004</strain>
    </source>
</reference>
<reference evidence="2" key="3">
    <citation type="submission" date="2020-12" db="UniProtKB">
        <authorList>
            <consortium name="EnsemblPlants"/>
        </authorList>
    </citation>
    <scope>IDENTIFICATION</scope>
</reference>